<dbReference type="PANTHER" id="PTHR43436:SF1">
    <property type="entry name" value="TRANSCRIPTIONAL REGULATORY PROTEIN"/>
    <property type="match status" value="1"/>
</dbReference>
<sequence length="309" mass="32926">MQRDELTERVIALADAVGAGDAPHPTGVPGLSLNRRLAPSALEPMVYDPLFCLVLSGAKACEAAGGRVTFAKGQSLIVSFDLPSRAQVVEASRDAPYVALALKLDLALIRELMPLMGDVPARDPVPEAQPRAVALGEGDADIREAMGRLFTLTQRPEAIPVLAPGIIREIHFWLLRAAHGAMLRRLAEADSHAARIGRAITQLRQSFASTIRVEDLATTAGMSVSGFHAHFRQITGTTPVRFQKHLRLMEARHLISGGQASVTAAAFQVGYASASQFSRDYSGLFGHPPRRDLPGVLPEVAGTGPGPQG</sequence>
<evidence type="ECO:0000256" key="2">
    <source>
        <dbReference type="ARBA" id="ARBA00023163"/>
    </source>
</evidence>
<dbReference type="Pfam" id="PF12833">
    <property type="entry name" value="HTH_18"/>
    <property type="match status" value="1"/>
</dbReference>
<reference evidence="6" key="1">
    <citation type="journal article" date="2019" name="Int. J. Syst. Evol. Microbiol.">
        <title>The Global Catalogue of Microorganisms (GCM) 10K type strain sequencing project: providing services to taxonomists for standard genome sequencing and annotation.</title>
        <authorList>
            <consortium name="The Broad Institute Genomics Platform"/>
            <consortium name="The Broad Institute Genome Sequencing Center for Infectious Disease"/>
            <person name="Wu L."/>
            <person name="Ma J."/>
        </authorList>
    </citation>
    <scope>NUCLEOTIDE SEQUENCE [LARGE SCALE GENOMIC DNA]</scope>
    <source>
        <strain evidence="6">JCM 3369</strain>
    </source>
</reference>
<evidence type="ECO:0000313" key="6">
    <source>
        <dbReference type="Proteomes" id="UP001597327"/>
    </source>
</evidence>
<keyword evidence="2" id="KW-0804">Transcription</keyword>
<dbReference type="SUPFAM" id="SSF46689">
    <property type="entry name" value="Homeodomain-like"/>
    <property type="match status" value="2"/>
</dbReference>
<evidence type="ECO:0000256" key="3">
    <source>
        <dbReference type="SAM" id="MobiDB-lite"/>
    </source>
</evidence>
<dbReference type="SMART" id="SM00342">
    <property type="entry name" value="HTH_ARAC"/>
    <property type="match status" value="1"/>
</dbReference>
<dbReference type="PROSITE" id="PS01124">
    <property type="entry name" value="HTH_ARAC_FAMILY_2"/>
    <property type="match status" value="1"/>
</dbReference>
<feature type="domain" description="HTH araC/xylS-type" evidence="4">
    <location>
        <begin position="197"/>
        <end position="295"/>
    </location>
</feature>
<dbReference type="Pfam" id="PF06719">
    <property type="entry name" value="AraC_N"/>
    <property type="match status" value="1"/>
</dbReference>
<keyword evidence="6" id="KW-1185">Reference proteome</keyword>
<dbReference type="EMBL" id="JBHUFA010000004">
    <property type="protein sequence ID" value="MFD1696538.1"/>
    <property type="molecule type" value="Genomic_DNA"/>
</dbReference>
<dbReference type="Proteomes" id="UP001597327">
    <property type="component" value="Unassembled WGS sequence"/>
</dbReference>
<feature type="region of interest" description="Disordered" evidence="3">
    <location>
        <begin position="288"/>
        <end position="309"/>
    </location>
</feature>
<proteinExistence type="predicted"/>
<dbReference type="InterPro" id="IPR009594">
    <property type="entry name" value="Tscrpt_reg_HTH_AraC_N"/>
</dbReference>
<dbReference type="InterPro" id="IPR009057">
    <property type="entry name" value="Homeodomain-like_sf"/>
</dbReference>
<keyword evidence="1" id="KW-0805">Transcription regulation</keyword>
<gene>
    <name evidence="5" type="ORF">ACFSC7_13505</name>
</gene>
<evidence type="ECO:0000259" key="4">
    <source>
        <dbReference type="PROSITE" id="PS01124"/>
    </source>
</evidence>
<evidence type="ECO:0000256" key="1">
    <source>
        <dbReference type="ARBA" id="ARBA00023015"/>
    </source>
</evidence>
<dbReference type="PANTHER" id="PTHR43436">
    <property type="entry name" value="ARAC-FAMILY TRANSCRIPTIONAL REGULATOR"/>
    <property type="match status" value="1"/>
</dbReference>
<dbReference type="InterPro" id="IPR018060">
    <property type="entry name" value="HTH_AraC"/>
</dbReference>
<evidence type="ECO:0000313" key="5">
    <source>
        <dbReference type="EMBL" id="MFD1696538.1"/>
    </source>
</evidence>
<comment type="caution">
    <text evidence="5">The sequence shown here is derived from an EMBL/GenBank/DDBJ whole genome shotgun (WGS) entry which is preliminary data.</text>
</comment>
<accession>A0ABW4JYM0</accession>
<name>A0ABW4JYM0_9HYPH</name>
<protein>
    <submittedName>
        <fullName evidence="5">AraC family transcriptional regulator</fullName>
    </submittedName>
</protein>
<dbReference type="RefSeq" id="WP_149892602.1">
    <property type="nucleotide sequence ID" value="NZ_JBHUFA010000004.1"/>
</dbReference>
<dbReference type="Gene3D" id="1.10.10.60">
    <property type="entry name" value="Homeodomain-like"/>
    <property type="match status" value="2"/>
</dbReference>
<organism evidence="5 6">
    <name type="scientific">Roseibium aestuarii</name>
    <dbReference type="NCBI Taxonomy" id="2600299"/>
    <lineage>
        <taxon>Bacteria</taxon>
        <taxon>Pseudomonadati</taxon>
        <taxon>Pseudomonadota</taxon>
        <taxon>Alphaproteobacteria</taxon>
        <taxon>Hyphomicrobiales</taxon>
        <taxon>Stappiaceae</taxon>
        <taxon>Roseibium</taxon>
    </lineage>
</organism>